<evidence type="ECO:0000256" key="8">
    <source>
        <dbReference type="ARBA" id="ARBA00023065"/>
    </source>
</evidence>
<protein>
    <recommendedName>
        <fullName evidence="10">Ferric enterobactin-binding periplasmic protein FepB</fullName>
    </recommendedName>
</protein>
<dbReference type="PANTHER" id="PTHR30532:SF24">
    <property type="entry name" value="FERRIC ENTEROBACTIN-BINDING PERIPLASMIC PROTEIN FEPB"/>
    <property type="match status" value="1"/>
</dbReference>
<sequence length="320" mass="34388">MIPTLRFGLALFGLLALGIAQASTTAEWPRSLTTPHGVVALSHPPLRIVSTSVTVTGTLLAIDAPVIASGATSPNNRLSDRQGFFHQWGEIAAQRGVKRLYIGEANAEAIAAEAPDLIVMSATGADSALRLYDQLSAIAPVLVVNYDDKSWQELAQILGQATGHEAQAEKVVAEFAAREQALKQRITLPPQPTSALVLRSDGKNANLWTANSSQGQLLQQLGFTLATLPPKLNASTSQGVRKDIVQLGGENLAQGLNGQTLLLFANDETDAQRLMSNRFLAHLPAVENQRVYALGNDTFRLDYYSASNLLARLEQLFISQ</sequence>
<evidence type="ECO:0000256" key="11">
    <source>
        <dbReference type="SAM" id="SignalP"/>
    </source>
</evidence>
<gene>
    <name evidence="13" type="ORF">BMI79_20090</name>
</gene>
<keyword evidence="8" id="KW-0406">Ion transport</keyword>
<dbReference type="GO" id="GO:1901678">
    <property type="term" value="P:iron coordination entity transport"/>
    <property type="evidence" value="ECO:0007669"/>
    <property type="project" value="UniProtKB-ARBA"/>
</dbReference>
<dbReference type="NCBIfam" id="NF008200">
    <property type="entry name" value="PRK10957.1"/>
    <property type="match status" value="1"/>
</dbReference>
<evidence type="ECO:0000256" key="5">
    <source>
        <dbReference type="ARBA" id="ARBA00022729"/>
    </source>
</evidence>
<evidence type="ECO:0000259" key="12">
    <source>
        <dbReference type="PROSITE" id="PS50983"/>
    </source>
</evidence>
<feature type="domain" description="Fe/B12 periplasmic-binding" evidence="12">
    <location>
        <begin position="47"/>
        <end position="320"/>
    </location>
</feature>
<dbReference type="Proteomes" id="UP000216021">
    <property type="component" value="Unassembled WGS sequence"/>
</dbReference>
<dbReference type="FunFam" id="3.40.50.1980:FF:000009">
    <property type="entry name" value="Iron-enterobactin transporter periplasmic binding protein"/>
    <property type="match status" value="1"/>
</dbReference>
<comment type="caution">
    <text evidence="13">The sequence shown here is derived from an EMBL/GenBank/DDBJ whole genome shotgun (WGS) entry which is preliminary data.</text>
</comment>
<comment type="subcellular location">
    <subcellularLocation>
        <location evidence="1">Periplasm</location>
    </subcellularLocation>
</comment>
<evidence type="ECO:0000256" key="10">
    <source>
        <dbReference type="ARBA" id="ARBA00071180"/>
    </source>
</evidence>
<keyword evidence="14" id="KW-1185">Reference proteome</keyword>
<dbReference type="AlphaFoldDB" id="A0A1S8CEF2"/>
<keyword evidence="7" id="KW-0408">Iron</keyword>
<keyword evidence="6" id="KW-0574">Periplasm</keyword>
<dbReference type="InterPro" id="IPR002491">
    <property type="entry name" value="ABC_transptr_periplasmic_BD"/>
</dbReference>
<dbReference type="EMBL" id="MOXD01000015">
    <property type="protein sequence ID" value="OMQ20007.1"/>
    <property type="molecule type" value="Genomic_DNA"/>
</dbReference>
<evidence type="ECO:0000313" key="14">
    <source>
        <dbReference type="Proteomes" id="UP000216021"/>
    </source>
</evidence>
<evidence type="ECO:0000256" key="3">
    <source>
        <dbReference type="ARBA" id="ARBA00022448"/>
    </source>
</evidence>
<accession>A0A1S8CEF2</accession>
<keyword evidence="4" id="KW-0410">Iron transport</keyword>
<feature type="signal peptide" evidence="11">
    <location>
        <begin position="1"/>
        <end position="22"/>
    </location>
</feature>
<dbReference type="SUPFAM" id="SSF53807">
    <property type="entry name" value="Helical backbone' metal receptor"/>
    <property type="match status" value="1"/>
</dbReference>
<keyword evidence="5 11" id="KW-0732">Signal</keyword>
<dbReference type="OrthoDB" id="9793175at2"/>
<dbReference type="FunFam" id="3.40.50.1980:FF:000014">
    <property type="entry name" value="Ferrienterobactin-binding periplasmic protein FepB"/>
    <property type="match status" value="1"/>
</dbReference>
<organism evidence="13 14">
    <name type="scientific">Serratia oryzae</name>
    <dbReference type="NCBI Taxonomy" id="2034155"/>
    <lineage>
        <taxon>Bacteria</taxon>
        <taxon>Pseudomonadati</taxon>
        <taxon>Pseudomonadota</taxon>
        <taxon>Gammaproteobacteria</taxon>
        <taxon>Enterobacterales</taxon>
        <taxon>Yersiniaceae</taxon>
        <taxon>Serratia</taxon>
    </lineage>
</organism>
<evidence type="ECO:0000256" key="2">
    <source>
        <dbReference type="ARBA" id="ARBA00008814"/>
    </source>
</evidence>
<evidence type="ECO:0000256" key="9">
    <source>
        <dbReference type="ARBA" id="ARBA00065878"/>
    </source>
</evidence>
<evidence type="ECO:0000256" key="1">
    <source>
        <dbReference type="ARBA" id="ARBA00004418"/>
    </source>
</evidence>
<dbReference type="Pfam" id="PF01497">
    <property type="entry name" value="Peripla_BP_2"/>
    <property type="match status" value="1"/>
</dbReference>
<name>A0A1S8CEF2_9GAMM</name>
<dbReference type="PROSITE" id="PS50983">
    <property type="entry name" value="FE_B12_PBP"/>
    <property type="match status" value="1"/>
</dbReference>
<keyword evidence="3" id="KW-0813">Transport</keyword>
<dbReference type="GO" id="GO:0030288">
    <property type="term" value="C:outer membrane-bounded periplasmic space"/>
    <property type="evidence" value="ECO:0007669"/>
    <property type="project" value="TreeGrafter"/>
</dbReference>
<dbReference type="RefSeq" id="WP_076944044.1">
    <property type="nucleotide sequence ID" value="NZ_MOXD01000015.1"/>
</dbReference>
<dbReference type="PANTHER" id="PTHR30532">
    <property type="entry name" value="IRON III DICITRATE-BINDING PERIPLASMIC PROTEIN"/>
    <property type="match status" value="1"/>
</dbReference>
<reference evidence="13 14" key="1">
    <citation type="submission" date="2016-11" db="EMBL/GenBank/DDBJ databases">
        <title>Rahnella oryzae sp. nov., isolated from rice root.</title>
        <authorList>
            <person name="Zhang X.-X."/>
            <person name="Zhang J."/>
        </authorList>
    </citation>
    <scope>NUCLEOTIDE SEQUENCE [LARGE SCALE GENOMIC DNA]</scope>
    <source>
        <strain evidence="13 14">J11-6</strain>
    </source>
</reference>
<proteinExistence type="inferred from homology"/>
<dbReference type="STRING" id="2034155.BMI79_20090"/>
<evidence type="ECO:0000256" key="4">
    <source>
        <dbReference type="ARBA" id="ARBA00022496"/>
    </source>
</evidence>
<dbReference type="InterPro" id="IPR051313">
    <property type="entry name" value="Bact_iron-sidero_bind"/>
</dbReference>
<feature type="chain" id="PRO_5012233109" description="Ferric enterobactin-binding periplasmic protein FepB" evidence="11">
    <location>
        <begin position="23"/>
        <end position="320"/>
    </location>
</feature>
<evidence type="ECO:0000256" key="6">
    <source>
        <dbReference type="ARBA" id="ARBA00022764"/>
    </source>
</evidence>
<comment type="similarity">
    <text evidence="2">Belongs to the bacterial solute-binding protein 8 family.</text>
</comment>
<comment type="subunit">
    <text evidence="9">The complex is composed of two ATP-binding proteins (FepC), two transmembrane proteins (FepD and FepG) and a solute-binding protein (FepB).</text>
</comment>
<evidence type="ECO:0000313" key="13">
    <source>
        <dbReference type="EMBL" id="OMQ20007.1"/>
    </source>
</evidence>
<evidence type="ECO:0000256" key="7">
    <source>
        <dbReference type="ARBA" id="ARBA00023004"/>
    </source>
</evidence>
<dbReference type="Gene3D" id="3.40.50.1980">
    <property type="entry name" value="Nitrogenase molybdenum iron protein domain"/>
    <property type="match status" value="2"/>
</dbReference>